<keyword evidence="2" id="KW-0732">Signal</keyword>
<evidence type="ECO:0000256" key="2">
    <source>
        <dbReference type="SAM" id="SignalP"/>
    </source>
</evidence>
<feature type="chain" id="PRO_5017032543" description="Flagellar protein FliL" evidence="2">
    <location>
        <begin position="25"/>
        <end position="146"/>
    </location>
</feature>
<dbReference type="EMBL" id="PGTO01000023">
    <property type="protein sequence ID" value="RAU20427.1"/>
    <property type="molecule type" value="Genomic_DNA"/>
</dbReference>
<feature type="signal peptide" evidence="2">
    <location>
        <begin position="1"/>
        <end position="24"/>
    </location>
</feature>
<evidence type="ECO:0008006" key="5">
    <source>
        <dbReference type="Google" id="ProtNLM"/>
    </source>
</evidence>
<protein>
    <recommendedName>
        <fullName evidence="5">Flagellar protein FliL</fullName>
    </recommendedName>
</protein>
<gene>
    <name evidence="3" type="ORF">CU669_18410</name>
</gene>
<proteinExistence type="predicted"/>
<evidence type="ECO:0000313" key="4">
    <source>
        <dbReference type="Proteomes" id="UP000251075"/>
    </source>
</evidence>
<accession>A0A364NU73</accession>
<dbReference type="RefSeq" id="WP_112147063.1">
    <property type="nucleotide sequence ID" value="NZ_PGTO01000023.1"/>
</dbReference>
<evidence type="ECO:0000256" key="1">
    <source>
        <dbReference type="SAM" id="MobiDB-lite"/>
    </source>
</evidence>
<comment type="caution">
    <text evidence="3">The sequence shown here is derived from an EMBL/GenBank/DDBJ whole genome shotgun (WGS) entry which is preliminary data.</text>
</comment>
<name>A0A364NU73_9PROT</name>
<sequence>MRRRHVVSSLAALLAVLPLGSALANSGGGEKKDEKKKDDKKPGQLPIPGKGQRYVRLPTIVLELWDKDGNFRMSSVDLLLLVREEAKLQEKNLAEKMKRQLNSIPYEEYMASNPAPMIKASMLDLARKEPGGDMILDLLINKMLFR</sequence>
<feature type="region of interest" description="Disordered" evidence="1">
    <location>
        <begin position="25"/>
        <end position="51"/>
    </location>
</feature>
<reference evidence="3 4" key="1">
    <citation type="submission" date="2017-11" db="EMBL/GenBank/DDBJ databases">
        <title>Draft genome sequence of magnetotactic bacterium Magnetospirillum kuznetsovii LBB-42.</title>
        <authorList>
            <person name="Grouzdev D.S."/>
            <person name="Rysina M.S."/>
            <person name="Baslerov R.V."/>
            <person name="Koziaeva V."/>
        </authorList>
    </citation>
    <scope>NUCLEOTIDE SEQUENCE [LARGE SCALE GENOMIC DNA]</scope>
    <source>
        <strain evidence="3 4">LBB-42</strain>
    </source>
</reference>
<feature type="compositionally biased region" description="Basic and acidic residues" evidence="1">
    <location>
        <begin position="29"/>
        <end position="42"/>
    </location>
</feature>
<dbReference type="Proteomes" id="UP000251075">
    <property type="component" value="Unassembled WGS sequence"/>
</dbReference>
<organism evidence="3 4">
    <name type="scientific">Paramagnetospirillum kuznetsovii</name>
    <dbReference type="NCBI Taxonomy" id="2053833"/>
    <lineage>
        <taxon>Bacteria</taxon>
        <taxon>Pseudomonadati</taxon>
        <taxon>Pseudomonadota</taxon>
        <taxon>Alphaproteobacteria</taxon>
        <taxon>Rhodospirillales</taxon>
        <taxon>Magnetospirillaceae</taxon>
        <taxon>Paramagnetospirillum</taxon>
    </lineage>
</organism>
<dbReference type="OrthoDB" id="7362105at2"/>
<evidence type="ECO:0000313" key="3">
    <source>
        <dbReference type="EMBL" id="RAU20427.1"/>
    </source>
</evidence>
<dbReference type="AlphaFoldDB" id="A0A364NU73"/>
<keyword evidence="4" id="KW-1185">Reference proteome</keyword>